<dbReference type="InterPro" id="IPR001789">
    <property type="entry name" value="Sig_transdc_resp-reg_receiver"/>
</dbReference>
<reference evidence="4 5" key="1">
    <citation type="submission" date="2017-01" db="EMBL/GenBank/DDBJ databases">
        <title>The cable genome- insights into the physiology and evolution of filamentous bacteria capable of sulfide oxidation via long distance electron transfer.</title>
        <authorList>
            <person name="Schreiber L."/>
            <person name="Bjerg J.T."/>
            <person name="Boggild A."/>
            <person name="Van De Vossenberg J."/>
            <person name="Meysman F."/>
            <person name="Nielsen L.P."/>
            <person name="Schramm A."/>
            <person name="Kjeldsen K.U."/>
        </authorList>
    </citation>
    <scope>NUCLEOTIDE SEQUENCE [LARGE SCALE GENOMIC DNA]</scope>
    <source>
        <strain evidence="4">MCF</strain>
    </source>
</reference>
<dbReference type="InterPro" id="IPR011006">
    <property type="entry name" value="CheY-like_superfamily"/>
</dbReference>
<dbReference type="Proteomes" id="UP000287853">
    <property type="component" value="Unassembled WGS sequence"/>
</dbReference>
<dbReference type="PROSITE" id="PS50110">
    <property type="entry name" value="RESPONSE_REGULATORY"/>
    <property type="match status" value="1"/>
</dbReference>
<protein>
    <submittedName>
        <fullName evidence="4">Twitching motility two-component system response regulator PilH</fullName>
    </submittedName>
</protein>
<feature type="domain" description="Response regulatory" evidence="3">
    <location>
        <begin position="5"/>
        <end position="121"/>
    </location>
</feature>
<dbReference type="PANTHER" id="PTHR44591">
    <property type="entry name" value="STRESS RESPONSE REGULATOR PROTEIN 1"/>
    <property type="match status" value="1"/>
</dbReference>
<dbReference type="EMBL" id="MTKO01000081">
    <property type="protein sequence ID" value="RWX45215.1"/>
    <property type="molecule type" value="Genomic_DNA"/>
</dbReference>
<organism evidence="4 5">
    <name type="scientific">Candidatus Electrothrix aarhusensis</name>
    <dbReference type="NCBI Taxonomy" id="1859131"/>
    <lineage>
        <taxon>Bacteria</taxon>
        <taxon>Pseudomonadati</taxon>
        <taxon>Thermodesulfobacteriota</taxon>
        <taxon>Desulfobulbia</taxon>
        <taxon>Desulfobulbales</taxon>
        <taxon>Desulfobulbaceae</taxon>
        <taxon>Candidatus Electrothrix</taxon>
    </lineage>
</organism>
<evidence type="ECO:0000256" key="2">
    <source>
        <dbReference type="PROSITE-ProRule" id="PRU00169"/>
    </source>
</evidence>
<sequence>MSARKLLIVDDSPTELKLITDVFNTPEYNVVTAGDGEAGVEMAIAEKPELIILDVVMPKMNGFQACRKIKSIPELENIPVILLTSKNQKSDEFWGKKQGANVYLTKPFNTDEVLEAVTKLLS</sequence>
<feature type="modified residue" description="4-aspartylphosphate" evidence="2">
    <location>
        <position position="54"/>
    </location>
</feature>
<dbReference type="AlphaFoldDB" id="A0A444IX50"/>
<dbReference type="SMART" id="SM00448">
    <property type="entry name" value="REC"/>
    <property type="match status" value="1"/>
</dbReference>
<dbReference type="InterPro" id="IPR050595">
    <property type="entry name" value="Bact_response_regulator"/>
</dbReference>
<dbReference type="Pfam" id="PF00072">
    <property type="entry name" value="Response_reg"/>
    <property type="match status" value="1"/>
</dbReference>
<dbReference type="SUPFAM" id="SSF52172">
    <property type="entry name" value="CheY-like"/>
    <property type="match status" value="1"/>
</dbReference>
<accession>A0A444IX50</accession>
<proteinExistence type="predicted"/>
<evidence type="ECO:0000259" key="3">
    <source>
        <dbReference type="PROSITE" id="PS50110"/>
    </source>
</evidence>
<keyword evidence="5" id="KW-1185">Reference proteome</keyword>
<dbReference type="PANTHER" id="PTHR44591:SF20">
    <property type="entry name" value="PROTEIN PILH"/>
    <property type="match status" value="1"/>
</dbReference>
<evidence type="ECO:0000313" key="4">
    <source>
        <dbReference type="EMBL" id="RWX45215.1"/>
    </source>
</evidence>
<name>A0A444IX50_9BACT</name>
<comment type="caution">
    <text evidence="4">The sequence shown here is derived from an EMBL/GenBank/DDBJ whole genome shotgun (WGS) entry which is preliminary data.</text>
</comment>
<dbReference type="GO" id="GO:0000160">
    <property type="term" value="P:phosphorelay signal transduction system"/>
    <property type="evidence" value="ECO:0007669"/>
    <property type="project" value="InterPro"/>
</dbReference>
<dbReference type="Gene3D" id="3.40.50.2300">
    <property type="match status" value="1"/>
</dbReference>
<keyword evidence="1 2" id="KW-0597">Phosphoprotein</keyword>
<evidence type="ECO:0000256" key="1">
    <source>
        <dbReference type="ARBA" id="ARBA00022553"/>
    </source>
</evidence>
<evidence type="ECO:0000313" key="5">
    <source>
        <dbReference type="Proteomes" id="UP000287853"/>
    </source>
</evidence>
<gene>
    <name evidence="4" type="ORF">H206_02783</name>
</gene>